<keyword evidence="2" id="KW-0732">Signal</keyword>
<reference evidence="3 4" key="1">
    <citation type="submission" date="2018-06" db="EMBL/GenBank/DDBJ databases">
        <title>Comparative genomics reveals the genomic features of Rhizophagus irregularis, R. cerebriforme, R. diaphanum and Gigaspora rosea, and their symbiotic lifestyle signature.</title>
        <authorList>
            <person name="Morin E."/>
            <person name="San Clemente H."/>
            <person name="Chen E.C.H."/>
            <person name="De La Providencia I."/>
            <person name="Hainaut M."/>
            <person name="Kuo A."/>
            <person name="Kohler A."/>
            <person name="Murat C."/>
            <person name="Tang N."/>
            <person name="Roy S."/>
            <person name="Loubradou J."/>
            <person name="Henrissat B."/>
            <person name="Grigoriev I.V."/>
            <person name="Corradi N."/>
            <person name="Roux C."/>
            <person name="Martin F.M."/>
        </authorList>
    </citation>
    <scope>NUCLEOTIDE SEQUENCE [LARGE SCALE GENOMIC DNA]</scope>
    <source>
        <strain evidence="3 4">DAOM 227022</strain>
    </source>
</reference>
<accession>A0A397SEH8</accession>
<gene>
    <name evidence="3" type="ORF">C1645_880669</name>
</gene>
<dbReference type="STRING" id="658196.A0A397SEH8"/>
<feature type="compositionally biased region" description="Low complexity" evidence="1">
    <location>
        <begin position="102"/>
        <end position="112"/>
    </location>
</feature>
<dbReference type="AlphaFoldDB" id="A0A397SEH8"/>
<dbReference type="OrthoDB" id="10646049at2759"/>
<feature type="compositionally biased region" description="Basic residues" evidence="1">
    <location>
        <begin position="53"/>
        <end position="70"/>
    </location>
</feature>
<feature type="signal peptide" evidence="2">
    <location>
        <begin position="1"/>
        <end position="22"/>
    </location>
</feature>
<proteinExistence type="predicted"/>
<evidence type="ECO:0000256" key="2">
    <source>
        <dbReference type="SAM" id="SignalP"/>
    </source>
</evidence>
<dbReference type="EMBL" id="QKYT01000595">
    <property type="protein sequence ID" value="RIA83136.1"/>
    <property type="molecule type" value="Genomic_DNA"/>
</dbReference>
<sequence length="143" mass="14927">MKLSYTACLTITLAFFAISSVATPIEKIENGVIHKRGEPKFPPGPPSDFPKSKFPKFKPKKHGKHLKFPKGKGEPKGPKGGDFGGPKGFGPKDLGFGGPKGFGPKDLGFGDPKGFDGPKGPKGGDFPPKGPKGGDFPKDGPKG</sequence>
<dbReference type="Proteomes" id="UP000265703">
    <property type="component" value="Unassembled WGS sequence"/>
</dbReference>
<evidence type="ECO:0000256" key="1">
    <source>
        <dbReference type="SAM" id="MobiDB-lite"/>
    </source>
</evidence>
<feature type="chain" id="PRO_5017177854" evidence="2">
    <location>
        <begin position="23"/>
        <end position="143"/>
    </location>
</feature>
<feature type="non-terminal residue" evidence="3">
    <location>
        <position position="143"/>
    </location>
</feature>
<protein>
    <submittedName>
        <fullName evidence="3">Uncharacterized protein</fullName>
    </submittedName>
</protein>
<evidence type="ECO:0000313" key="4">
    <source>
        <dbReference type="Proteomes" id="UP000265703"/>
    </source>
</evidence>
<name>A0A397SEH8_9GLOM</name>
<evidence type="ECO:0000313" key="3">
    <source>
        <dbReference type="EMBL" id="RIA83136.1"/>
    </source>
</evidence>
<organism evidence="3 4">
    <name type="scientific">Glomus cerebriforme</name>
    <dbReference type="NCBI Taxonomy" id="658196"/>
    <lineage>
        <taxon>Eukaryota</taxon>
        <taxon>Fungi</taxon>
        <taxon>Fungi incertae sedis</taxon>
        <taxon>Mucoromycota</taxon>
        <taxon>Glomeromycotina</taxon>
        <taxon>Glomeromycetes</taxon>
        <taxon>Glomerales</taxon>
        <taxon>Glomeraceae</taxon>
        <taxon>Glomus</taxon>
    </lineage>
</organism>
<keyword evidence="4" id="KW-1185">Reference proteome</keyword>
<comment type="caution">
    <text evidence="3">The sequence shown here is derived from an EMBL/GenBank/DDBJ whole genome shotgun (WGS) entry which is preliminary data.</text>
</comment>
<feature type="region of interest" description="Disordered" evidence="1">
    <location>
        <begin position="33"/>
        <end position="143"/>
    </location>
</feature>